<protein>
    <submittedName>
        <fullName evidence="1">Uncharacterized protein</fullName>
    </submittedName>
</protein>
<keyword evidence="2" id="KW-1185">Reference proteome</keyword>
<evidence type="ECO:0000313" key="1">
    <source>
        <dbReference type="EMBL" id="SMC53018.1"/>
    </source>
</evidence>
<gene>
    <name evidence="1" type="ORF">SAMN06295998_102220</name>
</gene>
<proteinExistence type="predicted"/>
<evidence type="ECO:0000313" key="2">
    <source>
        <dbReference type="Proteomes" id="UP000192330"/>
    </source>
</evidence>
<accession>A0A1W1ZY83</accession>
<reference evidence="1 2" key="1">
    <citation type="submission" date="2017-04" db="EMBL/GenBank/DDBJ databases">
        <authorList>
            <person name="Afonso C.L."/>
            <person name="Miller P.J."/>
            <person name="Scott M.A."/>
            <person name="Spackman E."/>
            <person name="Goraichik I."/>
            <person name="Dimitrov K.M."/>
            <person name="Suarez D.L."/>
            <person name="Swayne D.E."/>
        </authorList>
    </citation>
    <scope>NUCLEOTIDE SEQUENCE [LARGE SCALE GENOMIC DNA]</scope>
    <source>
        <strain evidence="1 2">CGMCC 1.12644</strain>
    </source>
</reference>
<dbReference type="AlphaFoldDB" id="A0A1W1ZY83"/>
<dbReference type="EMBL" id="FWYD01000002">
    <property type="protein sequence ID" value="SMC53018.1"/>
    <property type="molecule type" value="Genomic_DNA"/>
</dbReference>
<sequence>MRAQTFSQGRRQRIYNVTWLRAATPEADI</sequence>
<organism evidence="1 2">
    <name type="scientific">Primorskyibacter flagellatus</name>
    <dbReference type="NCBI Taxonomy" id="1387277"/>
    <lineage>
        <taxon>Bacteria</taxon>
        <taxon>Pseudomonadati</taxon>
        <taxon>Pseudomonadota</taxon>
        <taxon>Alphaproteobacteria</taxon>
        <taxon>Rhodobacterales</taxon>
        <taxon>Roseobacteraceae</taxon>
        <taxon>Primorskyibacter</taxon>
    </lineage>
</organism>
<dbReference type="Proteomes" id="UP000192330">
    <property type="component" value="Unassembled WGS sequence"/>
</dbReference>
<name>A0A1W1ZY83_9RHOB</name>